<comment type="caution">
    <text evidence="1">The sequence shown here is derived from an EMBL/GenBank/DDBJ whole genome shotgun (WGS) entry which is preliminary data.</text>
</comment>
<accession>A0AAV4SJZ9</accession>
<gene>
    <name evidence="1" type="ORF">CEXT_742091</name>
</gene>
<dbReference type="AlphaFoldDB" id="A0AAV4SJZ9"/>
<sequence length="86" mass="9974">MKEKQFSVGRRLDRRSFRNVSPRKDPAEEMKRVIFSWVNHFLFGQLCSAGIPTASLTRQKGGEKSTICDLRRLFENIDSKENNSNL</sequence>
<evidence type="ECO:0000313" key="1">
    <source>
        <dbReference type="EMBL" id="GIY33309.1"/>
    </source>
</evidence>
<dbReference type="EMBL" id="BPLR01009623">
    <property type="protein sequence ID" value="GIY33309.1"/>
    <property type="molecule type" value="Genomic_DNA"/>
</dbReference>
<keyword evidence="2" id="KW-1185">Reference proteome</keyword>
<evidence type="ECO:0000313" key="2">
    <source>
        <dbReference type="Proteomes" id="UP001054945"/>
    </source>
</evidence>
<name>A0AAV4SJZ9_CAEEX</name>
<reference evidence="1 2" key="1">
    <citation type="submission" date="2021-06" db="EMBL/GenBank/DDBJ databases">
        <title>Caerostris extrusa draft genome.</title>
        <authorList>
            <person name="Kono N."/>
            <person name="Arakawa K."/>
        </authorList>
    </citation>
    <scope>NUCLEOTIDE SEQUENCE [LARGE SCALE GENOMIC DNA]</scope>
</reference>
<protein>
    <submittedName>
        <fullName evidence="1">Uncharacterized protein</fullName>
    </submittedName>
</protein>
<dbReference type="Proteomes" id="UP001054945">
    <property type="component" value="Unassembled WGS sequence"/>
</dbReference>
<organism evidence="1 2">
    <name type="scientific">Caerostris extrusa</name>
    <name type="common">Bark spider</name>
    <name type="synonym">Caerostris bankana</name>
    <dbReference type="NCBI Taxonomy" id="172846"/>
    <lineage>
        <taxon>Eukaryota</taxon>
        <taxon>Metazoa</taxon>
        <taxon>Ecdysozoa</taxon>
        <taxon>Arthropoda</taxon>
        <taxon>Chelicerata</taxon>
        <taxon>Arachnida</taxon>
        <taxon>Araneae</taxon>
        <taxon>Araneomorphae</taxon>
        <taxon>Entelegynae</taxon>
        <taxon>Araneoidea</taxon>
        <taxon>Araneidae</taxon>
        <taxon>Caerostris</taxon>
    </lineage>
</organism>
<proteinExistence type="predicted"/>